<organism evidence="1 2">
    <name type="scientific">Melipona bicolor</name>
    <dbReference type="NCBI Taxonomy" id="60889"/>
    <lineage>
        <taxon>Eukaryota</taxon>
        <taxon>Metazoa</taxon>
        <taxon>Ecdysozoa</taxon>
        <taxon>Arthropoda</taxon>
        <taxon>Hexapoda</taxon>
        <taxon>Insecta</taxon>
        <taxon>Pterygota</taxon>
        <taxon>Neoptera</taxon>
        <taxon>Endopterygota</taxon>
        <taxon>Hymenoptera</taxon>
        <taxon>Apocrita</taxon>
        <taxon>Aculeata</taxon>
        <taxon>Apoidea</taxon>
        <taxon>Anthophila</taxon>
        <taxon>Apidae</taxon>
        <taxon>Melipona</taxon>
    </lineage>
</organism>
<evidence type="ECO:0000313" key="1">
    <source>
        <dbReference type="EMBL" id="KAK1118737.1"/>
    </source>
</evidence>
<dbReference type="EMBL" id="JAHYIQ010000041">
    <property type="protein sequence ID" value="KAK1118737.1"/>
    <property type="molecule type" value="Genomic_DNA"/>
</dbReference>
<gene>
    <name evidence="1" type="ORF">K0M31_014739</name>
</gene>
<comment type="caution">
    <text evidence="1">The sequence shown here is derived from an EMBL/GenBank/DDBJ whole genome shotgun (WGS) entry which is preliminary data.</text>
</comment>
<reference evidence="1" key="1">
    <citation type="submission" date="2021-10" db="EMBL/GenBank/DDBJ databases">
        <title>Melipona bicolor Genome sequencing and assembly.</title>
        <authorList>
            <person name="Araujo N.S."/>
            <person name="Arias M.C."/>
        </authorList>
    </citation>
    <scope>NUCLEOTIDE SEQUENCE</scope>
    <source>
        <strain evidence="1">USP_2M_L1-L4_2017</strain>
        <tissue evidence="1">Whole body</tissue>
    </source>
</reference>
<proteinExistence type="predicted"/>
<dbReference type="AlphaFoldDB" id="A0AA40KG00"/>
<accession>A0AA40KG00</accession>
<evidence type="ECO:0000313" key="2">
    <source>
        <dbReference type="Proteomes" id="UP001177670"/>
    </source>
</evidence>
<sequence length="213" mass="24310">MHGKTLIQQRDTNQTAVNRGTFSTLLQSADNDALLLVNRITLICSPEHNLRSTGLVTVLPITADRMTHCYRRSSQFLTKRGKLLWSRTRLRVRGNNTSARTLYLTPPKGYALLVDARLRLERLVKESVRNLGSLAASGYAILRAIASVGRSSGGKSITQPMVRSRKGFSIVCDPRQNRGAKEIERQEEQERERRRRKMERVFLSEYYTSNYIL</sequence>
<protein>
    <submittedName>
        <fullName evidence="1">Uncharacterized protein</fullName>
    </submittedName>
</protein>
<keyword evidence="2" id="KW-1185">Reference proteome</keyword>
<dbReference type="Proteomes" id="UP001177670">
    <property type="component" value="Unassembled WGS sequence"/>
</dbReference>
<name>A0AA40KG00_9HYME</name>